<dbReference type="InterPro" id="IPR036063">
    <property type="entry name" value="Smr_dom_sf"/>
</dbReference>
<feature type="domain" description="Smr" evidence="1">
    <location>
        <begin position="166"/>
        <end position="215"/>
    </location>
</feature>
<organism evidence="2 3">
    <name type="scientific">Polypedilum vanderplanki</name>
    <name type="common">Sleeping chironomid midge</name>
    <dbReference type="NCBI Taxonomy" id="319348"/>
    <lineage>
        <taxon>Eukaryota</taxon>
        <taxon>Metazoa</taxon>
        <taxon>Ecdysozoa</taxon>
        <taxon>Arthropoda</taxon>
        <taxon>Hexapoda</taxon>
        <taxon>Insecta</taxon>
        <taxon>Pterygota</taxon>
        <taxon>Neoptera</taxon>
        <taxon>Endopterygota</taxon>
        <taxon>Diptera</taxon>
        <taxon>Nematocera</taxon>
        <taxon>Chironomoidea</taxon>
        <taxon>Chironomidae</taxon>
        <taxon>Chironominae</taxon>
        <taxon>Polypedilum</taxon>
        <taxon>Polypedilum</taxon>
    </lineage>
</organism>
<evidence type="ECO:0000259" key="1">
    <source>
        <dbReference type="PROSITE" id="PS50828"/>
    </source>
</evidence>
<dbReference type="OrthoDB" id="3231855at2759"/>
<reference evidence="2" key="1">
    <citation type="submission" date="2021-03" db="EMBL/GenBank/DDBJ databases">
        <title>Chromosome level genome of the anhydrobiotic midge Polypedilum vanderplanki.</title>
        <authorList>
            <person name="Yoshida Y."/>
            <person name="Kikawada T."/>
            <person name="Gusev O."/>
        </authorList>
    </citation>
    <scope>NUCLEOTIDE SEQUENCE</scope>
    <source>
        <strain evidence="2">NIAS01</strain>
        <tissue evidence="2">Whole body or cell culture</tissue>
    </source>
</reference>
<dbReference type="InterPro" id="IPR002625">
    <property type="entry name" value="Smr_dom"/>
</dbReference>
<sequence>MNKLSNPFKNLLTDKPQYCTKKFEENTSSWNPFVIPNQNYPLLQENRRNSNLFKNNPFVSCNDFEQFLKETEESKETEQEHNEQNEIHQLEVDLKYFDRKIKKYTEMIHFFISRKEFDKSTDFNELLLLEKQKAEEKRIQIVTLRLKNYLKAEQNQIDFNFFKINEAKKALHEIFDNAILHLRKNQEFQKTLKFITGRGKHSINEIANIKLMVMTESKNRGLIPIEVHNNEGVLNF</sequence>
<gene>
    <name evidence="2" type="ORF">PVAND_007583</name>
</gene>
<dbReference type="EMBL" id="JADBJN010000002">
    <property type="protein sequence ID" value="KAG5677863.1"/>
    <property type="molecule type" value="Genomic_DNA"/>
</dbReference>
<name>A0A9J6C7D5_POLVA</name>
<proteinExistence type="predicted"/>
<evidence type="ECO:0000313" key="2">
    <source>
        <dbReference type="EMBL" id="KAG5677863.1"/>
    </source>
</evidence>
<dbReference type="PROSITE" id="PS50828">
    <property type="entry name" value="SMR"/>
    <property type="match status" value="1"/>
</dbReference>
<keyword evidence="3" id="KW-1185">Reference proteome</keyword>
<evidence type="ECO:0000313" key="3">
    <source>
        <dbReference type="Proteomes" id="UP001107558"/>
    </source>
</evidence>
<accession>A0A9J6C7D5</accession>
<dbReference type="Proteomes" id="UP001107558">
    <property type="component" value="Chromosome 2"/>
</dbReference>
<dbReference type="AlphaFoldDB" id="A0A9J6C7D5"/>
<protein>
    <recommendedName>
        <fullName evidence="1">Smr domain-containing protein</fullName>
    </recommendedName>
</protein>
<comment type="caution">
    <text evidence="2">The sequence shown here is derived from an EMBL/GenBank/DDBJ whole genome shotgun (WGS) entry which is preliminary data.</text>
</comment>
<dbReference type="SUPFAM" id="SSF160443">
    <property type="entry name" value="SMR domain-like"/>
    <property type="match status" value="1"/>
</dbReference>
<dbReference type="Gene3D" id="3.30.1370.110">
    <property type="match status" value="1"/>
</dbReference>